<proteinExistence type="predicted"/>
<organism evidence="3 4">
    <name type="scientific">Tenacibaculum polynesiense</name>
    <dbReference type="NCBI Taxonomy" id="3137857"/>
    <lineage>
        <taxon>Bacteria</taxon>
        <taxon>Pseudomonadati</taxon>
        <taxon>Bacteroidota</taxon>
        <taxon>Flavobacteriia</taxon>
        <taxon>Flavobacteriales</taxon>
        <taxon>Flavobacteriaceae</taxon>
        <taxon>Tenacibaculum</taxon>
    </lineage>
</organism>
<evidence type="ECO:0000313" key="4">
    <source>
        <dbReference type="Proteomes" id="UP001497527"/>
    </source>
</evidence>
<feature type="domain" description="Lipid/polyisoprenoid-binding YceI-like" evidence="2">
    <location>
        <begin position="34"/>
        <end position="186"/>
    </location>
</feature>
<keyword evidence="4" id="KW-1185">Reference proteome</keyword>
<sequence length="187" mass="21717">MRTMIIIFMSAFFFITQSNAQEKLHINTTKSSIKWIGEYTFYFGGHDGFINFKEGHFVKTDGKITGGEFIIDMNSMSNSDIQDKKGKLSLLNHLKDPDFFDVTKYPLAQLKITKVEYFDTSQARIEANLTLKEITKPINFRASFNYERKEMKTRFKINRRLWNVNYTSKFKDGAISDGIGFEVSVKL</sequence>
<accession>A0ABP1EU53</accession>
<dbReference type="RefSeq" id="WP_348714639.1">
    <property type="nucleotide sequence ID" value="NZ_CAXJIO010000010.1"/>
</dbReference>
<dbReference type="InterPro" id="IPR036761">
    <property type="entry name" value="TTHA0802/YceI-like_sf"/>
</dbReference>
<evidence type="ECO:0000259" key="2">
    <source>
        <dbReference type="SMART" id="SM00867"/>
    </source>
</evidence>
<name>A0ABP1EU53_9FLAO</name>
<evidence type="ECO:0000256" key="1">
    <source>
        <dbReference type="SAM" id="SignalP"/>
    </source>
</evidence>
<protein>
    <submittedName>
        <fullName evidence="3">YceI domain-containing protein</fullName>
    </submittedName>
</protein>
<dbReference type="PANTHER" id="PTHR34406:SF1">
    <property type="entry name" value="PROTEIN YCEI"/>
    <property type="match status" value="1"/>
</dbReference>
<keyword evidence="1" id="KW-0732">Signal</keyword>
<dbReference type="SUPFAM" id="SSF101874">
    <property type="entry name" value="YceI-like"/>
    <property type="match status" value="1"/>
</dbReference>
<dbReference type="PANTHER" id="PTHR34406">
    <property type="entry name" value="PROTEIN YCEI"/>
    <property type="match status" value="1"/>
</dbReference>
<dbReference type="Proteomes" id="UP001497527">
    <property type="component" value="Unassembled WGS sequence"/>
</dbReference>
<dbReference type="InterPro" id="IPR007372">
    <property type="entry name" value="Lipid/polyisoprenoid-bd_YceI"/>
</dbReference>
<comment type="caution">
    <text evidence="3">The sequence shown here is derived from an EMBL/GenBank/DDBJ whole genome shotgun (WGS) entry which is preliminary data.</text>
</comment>
<dbReference type="SMART" id="SM00867">
    <property type="entry name" value="YceI"/>
    <property type="match status" value="1"/>
</dbReference>
<gene>
    <name evidence="3" type="ORF">T190423A01A_10592</name>
</gene>
<reference evidence="3 4" key="1">
    <citation type="submission" date="2024-05" db="EMBL/GenBank/DDBJ databases">
        <authorList>
            <person name="Duchaud E."/>
        </authorList>
    </citation>
    <scope>NUCLEOTIDE SEQUENCE [LARGE SCALE GENOMIC DNA]</scope>
    <source>
        <strain evidence="3">Ena-SAMPLE-TAB-13-05-2024-13:56:06:370-140308</strain>
    </source>
</reference>
<dbReference type="Gene3D" id="2.40.128.110">
    <property type="entry name" value="Lipid/polyisoprenoid-binding, YceI-like"/>
    <property type="match status" value="1"/>
</dbReference>
<dbReference type="EMBL" id="CAXJIO010000010">
    <property type="protein sequence ID" value="CAL2102029.1"/>
    <property type="molecule type" value="Genomic_DNA"/>
</dbReference>
<dbReference type="Pfam" id="PF04264">
    <property type="entry name" value="YceI"/>
    <property type="match status" value="1"/>
</dbReference>
<feature type="signal peptide" evidence="1">
    <location>
        <begin position="1"/>
        <end position="20"/>
    </location>
</feature>
<feature type="chain" id="PRO_5045354087" evidence="1">
    <location>
        <begin position="21"/>
        <end position="187"/>
    </location>
</feature>
<evidence type="ECO:0000313" key="3">
    <source>
        <dbReference type="EMBL" id="CAL2102029.1"/>
    </source>
</evidence>